<dbReference type="AlphaFoldDB" id="A0A941J2N0"/>
<accession>A0A941J2N0</accession>
<evidence type="ECO:0000313" key="2">
    <source>
        <dbReference type="Proteomes" id="UP000680045"/>
    </source>
</evidence>
<comment type="caution">
    <text evidence="1">The sequence shown here is derived from an EMBL/GenBank/DDBJ whole genome shotgun (WGS) entry which is preliminary data.</text>
</comment>
<sequence>MNKGYTAPARTKIPVVGETGYAALLLGAESMRLSGFLSEHDLVIAKELAYVLAGGKLPFGTEVEEQYILNLEKQAFLKLISTRNPRQGCSTCSLKVNHSVIDE</sequence>
<evidence type="ECO:0000313" key="1">
    <source>
        <dbReference type="EMBL" id="MBR8644868.1"/>
    </source>
</evidence>
<proteinExistence type="predicted"/>
<dbReference type="Proteomes" id="UP000680045">
    <property type="component" value="Unassembled WGS sequence"/>
</dbReference>
<dbReference type="EMBL" id="JAGTPW010000018">
    <property type="protein sequence ID" value="MBR8644868.1"/>
    <property type="molecule type" value="Genomic_DNA"/>
</dbReference>
<organism evidence="1 2">
    <name type="scientific">Peribacillus frigoritolerans</name>
    <dbReference type="NCBI Taxonomy" id="450367"/>
    <lineage>
        <taxon>Bacteria</taxon>
        <taxon>Bacillati</taxon>
        <taxon>Bacillota</taxon>
        <taxon>Bacilli</taxon>
        <taxon>Bacillales</taxon>
        <taxon>Bacillaceae</taxon>
        <taxon>Peribacillus</taxon>
    </lineage>
</organism>
<name>A0A941J2N0_9BACI</name>
<reference evidence="1" key="1">
    <citation type="submission" date="2021-04" db="EMBL/GenBank/DDBJ databases">
        <title>Whole genome sequencing of Enterococci isolates from hospitalized patients.</title>
        <authorList>
            <person name="Ogoti B.M."/>
            <person name="Onyambu F.G."/>
        </authorList>
    </citation>
    <scope>NUCLEOTIDE SEQUENCE</scope>
    <source>
        <strain evidence="1">242</strain>
    </source>
</reference>
<protein>
    <submittedName>
        <fullName evidence="1">Uncharacterized protein</fullName>
    </submittedName>
</protein>
<gene>
    <name evidence="1" type="ORF">KEH51_12340</name>
</gene>